<name>A0A437LRH0_9BURK</name>
<feature type="transmembrane region" description="Helical" evidence="1">
    <location>
        <begin position="43"/>
        <end position="64"/>
    </location>
</feature>
<gene>
    <name evidence="2" type="ORF">EOD73_02750</name>
</gene>
<keyword evidence="1" id="KW-1133">Transmembrane helix</keyword>
<feature type="transmembrane region" description="Helical" evidence="1">
    <location>
        <begin position="70"/>
        <end position="89"/>
    </location>
</feature>
<feature type="transmembrane region" description="Helical" evidence="1">
    <location>
        <begin position="110"/>
        <end position="130"/>
    </location>
</feature>
<organism evidence="2 3">
    <name type="scientific">Inhella crocodyli</name>
    <dbReference type="NCBI Taxonomy" id="2499851"/>
    <lineage>
        <taxon>Bacteria</taxon>
        <taxon>Pseudomonadati</taxon>
        <taxon>Pseudomonadota</taxon>
        <taxon>Betaproteobacteria</taxon>
        <taxon>Burkholderiales</taxon>
        <taxon>Sphaerotilaceae</taxon>
        <taxon>Inhella</taxon>
    </lineage>
</organism>
<sequence>MPTFDVLRFAALCVMLAAAETLHGIARTVWLVPRVGKATALRWSVVTGSLLAFGLCWVFVPAIGAVGWRAHLGLGAGLAAFMASFDVAIGRGVMRLPWARIARDFDPRSGNGLSVGLLLLAGMPAAVAWLRGGPV</sequence>
<keyword evidence="3" id="KW-1185">Reference proteome</keyword>
<dbReference type="AlphaFoldDB" id="A0A437LRH0"/>
<accession>A0A437LRH0</accession>
<proteinExistence type="predicted"/>
<dbReference type="Proteomes" id="UP000288587">
    <property type="component" value="Unassembled WGS sequence"/>
</dbReference>
<dbReference type="OrthoDB" id="5518745at2"/>
<dbReference type="EMBL" id="SACM01000001">
    <property type="protein sequence ID" value="RVT87951.1"/>
    <property type="molecule type" value="Genomic_DNA"/>
</dbReference>
<evidence type="ECO:0000313" key="3">
    <source>
        <dbReference type="Proteomes" id="UP000288587"/>
    </source>
</evidence>
<dbReference type="RefSeq" id="WP_127680639.1">
    <property type="nucleotide sequence ID" value="NZ_SACM01000001.1"/>
</dbReference>
<comment type="caution">
    <text evidence="2">The sequence shown here is derived from an EMBL/GenBank/DDBJ whole genome shotgun (WGS) entry which is preliminary data.</text>
</comment>
<feature type="transmembrane region" description="Helical" evidence="1">
    <location>
        <begin position="6"/>
        <end position="31"/>
    </location>
</feature>
<evidence type="ECO:0000256" key="1">
    <source>
        <dbReference type="SAM" id="Phobius"/>
    </source>
</evidence>
<keyword evidence="1" id="KW-0472">Membrane</keyword>
<protein>
    <submittedName>
        <fullName evidence="2">Uncharacterized protein</fullName>
    </submittedName>
</protein>
<evidence type="ECO:0000313" key="2">
    <source>
        <dbReference type="EMBL" id="RVT87951.1"/>
    </source>
</evidence>
<reference evidence="2 3" key="1">
    <citation type="submission" date="2019-01" db="EMBL/GenBank/DDBJ databases">
        <authorList>
            <person name="Chen W.-M."/>
        </authorList>
    </citation>
    <scope>NUCLEOTIDE SEQUENCE [LARGE SCALE GENOMIC DNA]</scope>
    <source>
        <strain evidence="2 3">CCP-18</strain>
    </source>
</reference>
<keyword evidence="1" id="KW-0812">Transmembrane</keyword>